<evidence type="ECO:0000313" key="2">
    <source>
        <dbReference type="Proteomes" id="UP001138686"/>
    </source>
</evidence>
<proteinExistence type="predicted"/>
<accession>A0A9X1JX27</accession>
<reference evidence="1" key="1">
    <citation type="submission" date="2021-07" db="EMBL/GenBank/DDBJ databases">
        <title>Aureisphaera sp. CAU 1614 isolated from sea sediment.</title>
        <authorList>
            <person name="Kim W."/>
        </authorList>
    </citation>
    <scope>NUCLEOTIDE SEQUENCE</scope>
    <source>
        <strain evidence="1">CAU 1614</strain>
    </source>
</reference>
<comment type="caution">
    <text evidence="1">The sequence shown here is derived from an EMBL/GenBank/DDBJ whole genome shotgun (WGS) entry which is preliminary data.</text>
</comment>
<gene>
    <name evidence="1" type="ORF">KXJ69_06090</name>
</gene>
<evidence type="ECO:0000313" key="1">
    <source>
        <dbReference type="EMBL" id="MBW2937668.1"/>
    </source>
</evidence>
<protein>
    <submittedName>
        <fullName evidence="1">Nuclear transport factor 2 family protein</fullName>
    </submittedName>
</protein>
<dbReference type="EMBL" id="JAHWDP010000002">
    <property type="protein sequence ID" value="MBW2937668.1"/>
    <property type="molecule type" value="Genomic_DNA"/>
</dbReference>
<dbReference type="AlphaFoldDB" id="A0A9X1JX27"/>
<sequence length="190" mass="21328">MKKSKSLSIYLLVLCTVCLSVWSCKEKEEVTPEVVEKARLYDISPNEEANIALVGNFIDALITNKSDALRSMVTAEYMMRGPSAKDSVNIDQLVSYWAVNDSLRSNQDAGIIIMTSLVANEGDLKGDWVHVWGTYTANLKGSDFSYNIPWHQVYQIDNGKITRTRTWYDRLDSALDMGTVVPAPAKKKKK</sequence>
<dbReference type="Proteomes" id="UP001138686">
    <property type="component" value="Unassembled WGS sequence"/>
</dbReference>
<organism evidence="1 2">
    <name type="scientific">Halomarinibacterium sedimenti</name>
    <dbReference type="NCBI Taxonomy" id="2857106"/>
    <lineage>
        <taxon>Bacteria</taxon>
        <taxon>Pseudomonadati</taxon>
        <taxon>Bacteroidota</taxon>
        <taxon>Flavobacteriia</taxon>
        <taxon>Flavobacteriales</taxon>
        <taxon>Flavobacteriaceae</taxon>
        <taxon>Halomarinibacterium</taxon>
    </lineage>
</organism>
<keyword evidence="2" id="KW-1185">Reference proteome</keyword>
<name>A0A9X1JX27_9FLAO</name>
<dbReference type="RefSeq" id="WP_219052086.1">
    <property type="nucleotide sequence ID" value="NZ_JAHWDP010000002.1"/>
</dbReference>